<proteinExistence type="inferred from homology"/>
<evidence type="ECO:0000256" key="5">
    <source>
        <dbReference type="ARBA" id="ARBA00022676"/>
    </source>
</evidence>
<sequence>MERKSGILMPISSLPSNYGIGTFGKEAYKFADFLAAAGQKAWQLLPLGPTSYGDSPYASFSTFAGNPYFIDLDLLIEDGLLKKAEVEAVDWGSDPMNVDYGKIYYNRFDILRLACSRGWDRDAAEITRFREQNAGWLPDYALFMALKRHFGMVSWTLWPDEDVRLRKPGRLEHYRTLLDADVRLFTWIQYTFYKQWDKLRDYVHSLGIEIIGDLPIYVALDSSDVWADPRSFLLDEKNIPTCVSGVPPDYFCEDGQLWGNPIYDWARMKGDGYGWWIRRIEGAKKLYDVIRIDHFRGFESYWSVPYGEKTAKNGKWLPGPGMGLVGVLRDWFHDTKFIAEDLGFLTPGVEQLLRDSGFPGMKVLEFAFDSREPSNYLPHTYTPNCVCYVGTHDNETLMQWYKGGKRDDVAYAGLYLGLNEEEGVNWGVIRGGMSSVARLFVAQMQDYLGLGAQARMNVPGTAQGNWRWRMKPGEASPELAAKIRKYATMYGRFWAPPEPEPEEKAEKTEK</sequence>
<dbReference type="EMBL" id="DVHH01000120">
    <property type="protein sequence ID" value="HIR54904.1"/>
    <property type="molecule type" value="Genomic_DNA"/>
</dbReference>
<evidence type="ECO:0000313" key="11">
    <source>
        <dbReference type="EMBL" id="HIR54904.1"/>
    </source>
</evidence>
<accession>A0A9D1DLD3</accession>
<evidence type="ECO:0000313" key="12">
    <source>
        <dbReference type="Proteomes" id="UP000824238"/>
    </source>
</evidence>
<evidence type="ECO:0000256" key="10">
    <source>
        <dbReference type="RuleBase" id="RU361207"/>
    </source>
</evidence>
<dbReference type="InterPro" id="IPR017853">
    <property type="entry name" value="GH"/>
</dbReference>
<evidence type="ECO:0000256" key="7">
    <source>
        <dbReference type="ARBA" id="ARBA00023277"/>
    </source>
</evidence>
<comment type="similarity">
    <text evidence="2 10">Belongs to the disproportionating enzyme family.</text>
</comment>
<evidence type="ECO:0000256" key="3">
    <source>
        <dbReference type="ARBA" id="ARBA00012560"/>
    </source>
</evidence>
<comment type="catalytic activity">
    <reaction evidence="1 10">
        <text>Transfers a segment of a (1-&gt;4)-alpha-D-glucan to a new position in an acceptor, which may be glucose or a (1-&gt;4)-alpha-D-glucan.</text>
        <dbReference type="EC" id="2.4.1.25"/>
    </reaction>
</comment>
<name>A0A9D1DLD3_9FIRM</name>
<dbReference type="SUPFAM" id="SSF51445">
    <property type="entry name" value="(Trans)glycosidases"/>
    <property type="match status" value="1"/>
</dbReference>
<organism evidence="11 12">
    <name type="scientific">Candidatus Scatomorpha intestinigallinarum</name>
    <dbReference type="NCBI Taxonomy" id="2840923"/>
    <lineage>
        <taxon>Bacteria</taxon>
        <taxon>Bacillati</taxon>
        <taxon>Bacillota</taxon>
        <taxon>Clostridia</taxon>
        <taxon>Eubacteriales</taxon>
        <taxon>Candidatus Scatomorpha</taxon>
    </lineage>
</organism>
<dbReference type="InterPro" id="IPR003385">
    <property type="entry name" value="Glyco_hydro_77"/>
</dbReference>
<dbReference type="EC" id="2.4.1.25" evidence="3 10"/>
<dbReference type="PANTHER" id="PTHR32438">
    <property type="entry name" value="4-ALPHA-GLUCANOTRANSFERASE DPE1, CHLOROPLASTIC/AMYLOPLASTIC"/>
    <property type="match status" value="1"/>
</dbReference>
<keyword evidence="7 10" id="KW-0119">Carbohydrate metabolism</keyword>
<reference evidence="11" key="2">
    <citation type="journal article" date="2021" name="PeerJ">
        <title>Extensive microbial diversity within the chicken gut microbiome revealed by metagenomics and culture.</title>
        <authorList>
            <person name="Gilroy R."/>
            <person name="Ravi A."/>
            <person name="Getino M."/>
            <person name="Pursley I."/>
            <person name="Horton D.L."/>
            <person name="Alikhan N.F."/>
            <person name="Baker D."/>
            <person name="Gharbi K."/>
            <person name="Hall N."/>
            <person name="Watson M."/>
            <person name="Adriaenssens E.M."/>
            <person name="Foster-Nyarko E."/>
            <person name="Jarju S."/>
            <person name="Secka A."/>
            <person name="Antonio M."/>
            <person name="Oren A."/>
            <person name="Chaudhuri R.R."/>
            <person name="La Ragione R."/>
            <person name="Hildebrand F."/>
            <person name="Pallen M.J."/>
        </authorList>
    </citation>
    <scope>NUCLEOTIDE SEQUENCE</scope>
    <source>
        <strain evidence="11">ChiGjej3B3-7149</strain>
    </source>
</reference>
<comment type="caution">
    <text evidence="11">The sequence shown here is derived from an EMBL/GenBank/DDBJ whole genome shotgun (WGS) entry which is preliminary data.</text>
</comment>
<evidence type="ECO:0000256" key="9">
    <source>
        <dbReference type="ARBA" id="ARBA00031501"/>
    </source>
</evidence>
<dbReference type="PANTHER" id="PTHR32438:SF5">
    <property type="entry name" value="4-ALPHA-GLUCANOTRANSFERASE DPE1, CHLOROPLASTIC_AMYLOPLASTIC"/>
    <property type="match status" value="1"/>
</dbReference>
<evidence type="ECO:0000256" key="6">
    <source>
        <dbReference type="ARBA" id="ARBA00022679"/>
    </source>
</evidence>
<dbReference type="NCBIfam" id="NF011080">
    <property type="entry name" value="PRK14508.1-3"/>
    <property type="match status" value="1"/>
</dbReference>
<evidence type="ECO:0000256" key="4">
    <source>
        <dbReference type="ARBA" id="ARBA00020295"/>
    </source>
</evidence>
<dbReference type="AlphaFoldDB" id="A0A9D1DLD3"/>
<reference evidence="11" key="1">
    <citation type="submission" date="2020-10" db="EMBL/GenBank/DDBJ databases">
        <authorList>
            <person name="Gilroy R."/>
        </authorList>
    </citation>
    <scope>NUCLEOTIDE SEQUENCE</scope>
    <source>
        <strain evidence="11">ChiGjej3B3-7149</strain>
    </source>
</reference>
<dbReference type="Gene3D" id="3.20.20.80">
    <property type="entry name" value="Glycosidases"/>
    <property type="match status" value="1"/>
</dbReference>
<dbReference type="GO" id="GO:0004134">
    <property type="term" value="F:4-alpha-glucanotransferase activity"/>
    <property type="evidence" value="ECO:0007669"/>
    <property type="project" value="UniProtKB-EC"/>
</dbReference>
<evidence type="ECO:0000256" key="1">
    <source>
        <dbReference type="ARBA" id="ARBA00000439"/>
    </source>
</evidence>
<evidence type="ECO:0000256" key="2">
    <source>
        <dbReference type="ARBA" id="ARBA00005684"/>
    </source>
</evidence>
<dbReference type="Pfam" id="PF02446">
    <property type="entry name" value="Glyco_hydro_77"/>
    <property type="match status" value="1"/>
</dbReference>
<dbReference type="Proteomes" id="UP000824238">
    <property type="component" value="Unassembled WGS sequence"/>
</dbReference>
<keyword evidence="5 10" id="KW-0328">Glycosyltransferase</keyword>
<dbReference type="NCBIfam" id="TIGR00217">
    <property type="entry name" value="malQ"/>
    <property type="match status" value="1"/>
</dbReference>
<keyword evidence="6 10" id="KW-0808">Transferase</keyword>
<protein>
    <recommendedName>
        <fullName evidence="4 10">4-alpha-glucanotransferase</fullName>
        <ecNumber evidence="3 10">2.4.1.25</ecNumber>
    </recommendedName>
    <alternativeName>
        <fullName evidence="8 10">Amylomaltase</fullName>
    </alternativeName>
    <alternativeName>
        <fullName evidence="9 10">Disproportionating enzyme</fullName>
    </alternativeName>
</protein>
<evidence type="ECO:0000256" key="8">
    <source>
        <dbReference type="ARBA" id="ARBA00031423"/>
    </source>
</evidence>
<dbReference type="GO" id="GO:0005975">
    <property type="term" value="P:carbohydrate metabolic process"/>
    <property type="evidence" value="ECO:0007669"/>
    <property type="project" value="InterPro"/>
</dbReference>
<gene>
    <name evidence="11" type="primary">malQ</name>
    <name evidence="11" type="ORF">IAD36_04810</name>
</gene>